<comment type="similarity">
    <text evidence="7">Belongs to the carbohydrate kinase PfkB family. LacC subfamily.</text>
</comment>
<dbReference type="Proteomes" id="UP001589854">
    <property type="component" value="Unassembled WGS sequence"/>
</dbReference>
<keyword evidence="5 7" id="KW-0067">ATP-binding</keyword>
<comment type="catalytic activity">
    <reaction evidence="7">
        <text>D-tagatofuranose 6-phosphate + ATP = D-tagatofuranose 1,6-bisphosphate + ADP + H(+)</text>
        <dbReference type="Rhea" id="RHEA:12420"/>
        <dbReference type="ChEBI" id="CHEBI:15378"/>
        <dbReference type="ChEBI" id="CHEBI:30616"/>
        <dbReference type="ChEBI" id="CHEBI:58694"/>
        <dbReference type="ChEBI" id="CHEBI:58695"/>
        <dbReference type="ChEBI" id="CHEBI:456216"/>
        <dbReference type="EC" id="2.7.1.144"/>
    </reaction>
</comment>
<comment type="pathway">
    <text evidence="7">Carbohydrate metabolism; D-tagatose 6-phosphate degradation; D-glyceraldehyde 3-phosphate and glycerone phosphate from D-tagatose 6-phosphate: step 1/2.</text>
</comment>
<dbReference type="EC" id="2.7.1.144" evidence="7"/>
<dbReference type="InterPro" id="IPR029056">
    <property type="entry name" value="Ribokinase-like"/>
</dbReference>
<dbReference type="PANTHER" id="PTHR46566">
    <property type="entry name" value="1-PHOSPHOFRUCTOKINASE-RELATED"/>
    <property type="match status" value="1"/>
</dbReference>
<dbReference type="PROSITE" id="PS00584">
    <property type="entry name" value="PFKB_KINASES_2"/>
    <property type="match status" value="1"/>
</dbReference>
<evidence type="ECO:0000256" key="2">
    <source>
        <dbReference type="ARBA" id="ARBA00022679"/>
    </source>
</evidence>
<evidence type="ECO:0000256" key="3">
    <source>
        <dbReference type="ARBA" id="ARBA00022741"/>
    </source>
</evidence>
<dbReference type="PROSITE" id="PS00583">
    <property type="entry name" value="PFKB_KINASES_1"/>
    <property type="match status" value="1"/>
</dbReference>
<dbReference type="InterPro" id="IPR011611">
    <property type="entry name" value="PfkB_dom"/>
</dbReference>
<dbReference type="PIRSF" id="PIRSF000535">
    <property type="entry name" value="1PFK/6PFK/LacC"/>
    <property type="match status" value="1"/>
</dbReference>
<sequence>MIYTVTLNPSVDYIVEVEQFELGSLNRTKADTKYPGGKGINVSRVLKRLGIESQVLGFIGGFTGDFVEKFLLNEKIAVDFVEVDADTRINIKLKTGAETEINGIGPSISEAQLAHFYKKIERLRQGDFIVLAGSIPGTLPSSIYVDLAKNCMEKGIRVIADVSGDALTKVLSTNPFLVKPNHHELGEVFGVEIDSVEDAHYYGKKLIDCGVQNVIVSLAEKGALFINKEASYLASVPKGTVKNSVGAGDSVVAGFISAYSTGKSLMDSFQIGVASGSATAFSMELCKKEEVTKLLPQVEIKEI</sequence>
<dbReference type="CDD" id="cd01164">
    <property type="entry name" value="FruK_PfkB_like"/>
    <property type="match status" value="1"/>
</dbReference>
<dbReference type="RefSeq" id="WP_378931057.1">
    <property type="nucleotide sequence ID" value="NZ_JBHLVO010000002.1"/>
</dbReference>
<dbReference type="Pfam" id="PF00294">
    <property type="entry name" value="PfkB"/>
    <property type="match status" value="1"/>
</dbReference>
<accession>A0ABV6GAR9</accession>
<keyword evidence="7" id="KW-0423">Lactose metabolism</keyword>
<evidence type="ECO:0000256" key="4">
    <source>
        <dbReference type="ARBA" id="ARBA00022777"/>
    </source>
</evidence>
<dbReference type="SUPFAM" id="SSF53613">
    <property type="entry name" value="Ribokinase-like"/>
    <property type="match status" value="1"/>
</dbReference>
<evidence type="ECO:0000313" key="10">
    <source>
        <dbReference type="EMBL" id="MFC0270767.1"/>
    </source>
</evidence>
<reference evidence="10 11" key="1">
    <citation type="submission" date="2024-09" db="EMBL/GenBank/DDBJ databases">
        <authorList>
            <person name="Sun Q."/>
            <person name="Mori K."/>
        </authorList>
    </citation>
    <scope>NUCLEOTIDE SEQUENCE [LARGE SCALE GENOMIC DNA]</scope>
    <source>
        <strain evidence="10 11">CCM 7228</strain>
    </source>
</reference>
<evidence type="ECO:0000259" key="9">
    <source>
        <dbReference type="Pfam" id="PF00294"/>
    </source>
</evidence>
<proteinExistence type="inferred from homology"/>
<name>A0ABV6GAR9_9BACI</name>
<comment type="catalytic activity">
    <reaction evidence="6 8">
        <text>beta-D-fructose 1-phosphate + ATP = beta-D-fructose 1,6-bisphosphate + ADP + H(+)</text>
        <dbReference type="Rhea" id="RHEA:14213"/>
        <dbReference type="ChEBI" id="CHEBI:15378"/>
        <dbReference type="ChEBI" id="CHEBI:30616"/>
        <dbReference type="ChEBI" id="CHEBI:32966"/>
        <dbReference type="ChEBI" id="CHEBI:138881"/>
        <dbReference type="ChEBI" id="CHEBI:456216"/>
        <dbReference type="EC" id="2.7.1.56"/>
    </reaction>
</comment>
<keyword evidence="11" id="KW-1185">Reference proteome</keyword>
<dbReference type="InterPro" id="IPR017583">
    <property type="entry name" value="Tagatose/fructose_Pkinase"/>
</dbReference>
<protein>
    <recommendedName>
        <fullName evidence="7">Tagatose-6-phosphate kinase</fullName>
        <ecNumber evidence="7">2.7.1.144</ecNumber>
    </recommendedName>
</protein>
<organism evidence="10 11">
    <name type="scientific">Metabacillus herbersteinensis</name>
    <dbReference type="NCBI Taxonomy" id="283816"/>
    <lineage>
        <taxon>Bacteria</taxon>
        <taxon>Bacillati</taxon>
        <taxon>Bacillota</taxon>
        <taxon>Bacilli</taxon>
        <taxon>Bacillales</taxon>
        <taxon>Bacillaceae</taxon>
        <taxon>Metabacillus</taxon>
    </lineage>
</organism>
<evidence type="ECO:0000313" key="11">
    <source>
        <dbReference type="Proteomes" id="UP001589854"/>
    </source>
</evidence>
<comment type="caution">
    <text evidence="10">The sequence shown here is derived from an EMBL/GenBank/DDBJ whole genome shotgun (WGS) entry which is preliminary data.</text>
</comment>
<comment type="similarity">
    <text evidence="1">Belongs to the carbohydrate kinase pfkB family.</text>
</comment>
<dbReference type="PANTHER" id="PTHR46566:SF1">
    <property type="entry name" value="1-PHOSPHOFRUCTOKINASE"/>
    <property type="match status" value="1"/>
</dbReference>
<keyword evidence="4 8" id="KW-0418">Kinase</keyword>
<dbReference type="NCBIfam" id="TIGR03168">
    <property type="entry name" value="1-PFK"/>
    <property type="match status" value="1"/>
</dbReference>
<keyword evidence="2 7" id="KW-0808">Transferase</keyword>
<evidence type="ECO:0000256" key="5">
    <source>
        <dbReference type="ARBA" id="ARBA00022840"/>
    </source>
</evidence>
<evidence type="ECO:0000256" key="7">
    <source>
        <dbReference type="PIRNR" id="PIRNR000535"/>
    </source>
</evidence>
<dbReference type="InterPro" id="IPR002173">
    <property type="entry name" value="Carboh/pur_kinase_PfkB_CS"/>
</dbReference>
<evidence type="ECO:0000256" key="8">
    <source>
        <dbReference type="RuleBase" id="RU369061"/>
    </source>
</evidence>
<dbReference type="Gene3D" id="3.40.1190.20">
    <property type="match status" value="1"/>
</dbReference>
<feature type="domain" description="Carbohydrate kinase PfkB" evidence="9">
    <location>
        <begin position="7"/>
        <end position="283"/>
    </location>
</feature>
<comment type="function">
    <text evidence="8">Catalyzes the ATP-dependent phosphorylation of fructose-l-phosphate to fructose-l,6-bisphosphate.</text>
</comment>
<evidence type="ECO:0000256" key="6">
    <source>
        <dbReference type="ARBA" id="ARBA00047745"/>
    </source>
</evidence>
<evidence type="ECO:0000256" key="1">
    <source>
        <dbReference type="ARBA" id="ARBA00005380"/>
    </source>
</evidence>
<dbReference type="GO" id="GO:0008662">
    <property type="term" value="F:1-phosphofructokinase activity"/>
    <property type="evidence" value="ECO:0007669"/>
    <property type="project" value="UniProtKB-EC"/>
</dbReference>
<dbReference type="InterPro" id="IPR022463">
    <property type="entry name" value="1-PFruKinase"/>
</dbReference>
<gene>
    <name evidence="10" type="primary">pfkB</name>
    <name evidence="10" type="ORF">ACFFIX_04785</name>
</gene>
<dbReference type="EMBL" id="JBHLVO010000002">
    <property type="protein sequence ID" value="MFC0270767.1"/>
    <property type="molecule type" value="Genomic_DNA"/>
</dbReference>
<keyword evidence="3 7" id="KW-0547">Nucleotide-binding</keyword>
<dbReference type="NCBIfam" id="TIGR03828">
    <property type="entry name" value="pfkB"/>
    <property type="match status" value="1"/>
</dbReference>